<evidence type="ECO:0000313" key="2">
    <source>
        <dbReference type="EMBL" id="GAA4438390.1"/>
    </source>
</evidence>
<keyword evidence="3" id="KW-1185">Reference proteome</keyword>
<dbReference type="InterPro" id="IPR036249">
    <property type="entry name" value="Thioredoxin-like_sf"/>
</dbReference>
<evidence type="ECO:0000313" key="3">
    <source>
        <dbReference type="Proteomes" id="UP001500552"/>
    </source>
</evidence>
<feature type="domain" description="DSBA-like thioredoxin" evidence="1">
    <location>
        <begin position="17"/>
        <end position="205"/>
    </location>
</feature>
<dbReference type="CDD" id="cd03025">
    <property type="entry name" value="DsbA_FrnE_like"/>
    <property type="match status" value="1"/>
</dbReference>
<sequence>MVYAPQSPTLLYVTNPMCAWCYGFTPVVRRLKALWHRRLQVQVLFGDLHAHATDSLERVDKDYLAGSWHHVQKQVNLPFDYRFFTKQNYVYNTEPACRALLCVRLLRPVLTLEVLRAFHSAFYADGLDLKDTAVLVHLVGLFGIRENLFLALFESEEIMGQMEEEFDYVDRIGATTFPSVYVQTGQGLEKIAQGYVPLDELEQRLLQTLESG</sequence>
<accession>A0ABP8LW26</accession>
<reference evidence="3" key="1">
    <citation type="journal article" date="2019" name="Int. J. Syst. Evol. Microbiol.">
        <title>The Global Catalogue of Microorganisms (GCM) 10K type strain sequencing project: providing services to taxonomists for standard genome sequencing and annotation.</title>
        <authorList>
            <consortium name="The Broad Institute Genomics Platform"/>
            <consortium name="The Broad Institute Genome Sequencing Center for Infectious Disease"/>
            <person name="Wu L."/>
            <person name="Ma J."/>
        </authorList>
    </citation>
    <scope>NUCLEOTIDE SEQUENCE [LARGE SCALE GENOMIC DNA]</scope>
    <source>
        <strain evidence="3">JCM 17926</strain>
    </source>
</reference>
<dbReference type="Proteomes" id="UP001500552">
    <property type="component" value="Unassembled WGS sequence"/>
</dbReference>
<organism evidence="2 3">
    <name type="scientific">Pontibacter saemangeumensis</name>
    <dbReference type="NCBI Taxonomy" id="1084525"/>
    <lineage>
        <taxon>Bacteria</taxon>
        <taxon>Pseudomonadati</taxon>
        <taxon>Bacteroidota</taxon>
        <taxon>Cytophagia</taxon>
        <taxon>Cytophagales</taxon>
        <taxon>Hymenobacteraceae</taxon>
        <taxon>Pontibacter</taxon>
    </lineage>
</organism>
<comment type="caution">
    <text evidence="2">The sequence shown here is derived from an EMBL/GenBank/DDBJ whole genome shotgun (WGS) entry which is preliminary data.</text>
</comment>
<protein>
    <submittedName>
        <fullName evidence="2">DsbA family protein</fullName>
    </submittedName>
</protein>
<dbReference type="SUPFAM" id="SSF52833">
    <property type="entry name" value="Thioredoxin-like"/>
    <property type="match status" value="1"/>
</dbReference>
<proteinExistence type="predicted"/>
<dbReference type="Pfam" id="PF01323">
    <property type="entry name" value="DSBA"/>
    <property type="match status" value="1"/>
</dbReference>
<dbReference type="Gene3D" id="1.10.472.60">
    <property type="entry name" value="putative protein disulfide isomerase domain"/>
    <property type="match status" value="1"/>
</dbReference>
<dbReference type="Gene3D" id="3.40.30.10">
    <property type="entry name" value="Glutaredoxin"/>
    <property type="match status" value="1"/>
</dbReference>
<dbReference type="EMBL" id="BAABHC010000016">
    <property type="protein sequence ID" value="GAA4438390.1"/>
    <property type="molecule type" value="Genomic_DNA"/>
</dbReference>
<dbReference type="InterPro" id="IPR001853">
    <property type="entry name" value="DSBA-like_thioredoxin_dom"/>
</dbReference>
<evidence type="ECO:0000259" key="1">
    <source>
        <dbReference type="Pfam" id="PF01323"/>
    </source>
</evidence>
<name>A0ABP8LW26_9BACT</name>
<gene>
    <name evidence="2" type="ORF">GCM10023188_33740</name>
</gene>